<keyword evidence="5" id="KW-0158">Chromosome</keyword>
<dbReference type="InterPro" id="IPR022816">
    <property type="entry name" value="Condensin_barren_su2"/>
</dbReference>
<evidence type="ECO:0000313" key="14">
    <source>
        <dbReference type="Proteomes" id="UP000189513"/>
    </source>
</evidence>
<evidence type="ECO:0000256" key="1">
    <source>
        <dbReference type="ARBA" id="ARBA00004286"/>
    </source>
</evidence>
<dbReference type="GO" id="GO:0051301">
    <property type="term" value="P:cell division"/>
    <property type="evidence" value="ECO:0007669"/>
    <property type="project" value="UniProtKB-KW"/>
</dbReference>
<dbReference type="PANTHER" id="PTHR13108:SF9">
    <property type="entry name" value="CONDENSIN COMPLEX SUBUNIT 2"/>
    <property type="match status" value="1"/>
</dbReference>
<dbReference type="PIRSF" id="PIRSF017126">
    <property type="entry name" value="Condensin_H"/>
    <property type="match status" value="1"/>
</dbReference>
<evidence type="ECO:0000256" key="8">
    <source>
        <dbReference type="ARBA" id="ARBA00022776"/>
    </source>
</evidence>
<comment type="function">
    <text evidence="11">Regulatory subunit of the condensin complex, a complex required for conversion of interphase chromatin into mitotic-like condense chromosomes.</text>
</comment>
<accession>A0A1V2L4W6</accession>
<evidence type="ECO:0000256" key="4">
    <source>
        <dbReference type="ARBA" id="ARBA00016065"/>
    </source>
</evidence>
<feature type="region of interest" description="Disordered" evidence="12">
    <location>
        <begin position="96"/>
        <end position="130"/>
    </location>
</feature>
<evidence type="ECO:0000256" key="5">
    <source>
        <dbReference type="ARBA" id="ARBA00022454"/>
    </source>
</evidence>
<evidence type="ECO:0000256" key="12">
    <source>
        <dbReference type="SAM" id="MobiDB-lite"/>
    </source>
</evidence>
<evidence type="ECO:0000256" key="6">
    <source>
        <dbReference type="ARBA" id="ARBA00022490"/>
    </source>
</evidence>
<dbReference type="GO" id="GO:0005737">
    <property type="term" value="C:cytoplasm"/>
    <property type="evidence" value="ECO:0007669"/>
    <property type="project" value="UniProtKB-SubCell"/>
</dbReference>
<dbReference type="Proteomes" id="UP000189513">
    <property type="component" value="Unassembled WGS sequence"/>
</dbReference>
<keyword evidence="10 11" id="KW-0131">Cell cycle</keyword>
<proteinExistence type="inferred from homology"/>
<dbReference type="GO" id="GO:0007076">
    <property type="term" value="P:mitotic chromosome condensation"/>
    <property type="evidence" value="ECO:0007669"/>
    <property type="project" value="InterPro"/>
</dbReference>
<sequence length="683" mass="76834">MVLASVPPREGYVNSSEDFEKWIRMATDNKINTSNSWDLALIDYFYDLSLLRDGEGINFQKASATLDGCVKIYSSRVDSAVTETGRLISGLATRRDGNDAEEIAEDETEELDPMDPDAPQKQKKTRSATKKDTRLEWKQLKVKQVDMELYVDPLFKKALADFDEGGSKSLLLNMLNVDHVGRILFDTTDSAEHSLRPIGDEALEMFEQSFAEMDIDKPEEDMGSQTDATLRGPIMELGKRFLSTMLSPNEMLCPSLAELRSVVEQKSASADLLKNLEQMVIPETYDYTLNGNYETTYQGFEVSVTGANNDFYDDGGADELYDGAVDENNSKYPGNKTSIFFDDNEDEADDYGVTMRMLFGEKTYDNANAEEMPNLNDPTIIPDEDLLAYFDENQRRNWAGPDHWKVTRLKNRVNKTIQNLKTAHDGEQNAVSTTRKRKEPLIIDFLSDDNFPDPNTIFEEPTVSIDLPKNQWKAKDKHALPDDRHFTTRNFITLFTKDKLINSRFSKIKNVEGAINETVYADTILPEQPEHHINQADFYNDYGADDNGGADFYDDGDSGGASQPISSQLLSKSLGSQLPLNYSRVSKKVDIALLKENLWDTLKQERSSQRALASPIQPATAQAEVLKFTEIVGGLGQKYDPKTKKDLSTSVCFICLLHLANENGFTIQNNSDNSDLIIKNFAD</sequence>
<dbReference type="OMA" id="FRKTCAD"/>
<keyword evidence="8 11" id="KW-0498">Mitosis</keyword>
<evidence type="ECO:0000256" key="2">
    <source>
        <dbReference type="ARBA" id="ARBA00004496"/>
    </source>
</evidence>
<evidence type="ECO:0000256" key="7">
    <source>
        <dbReference type="ARBA" id="ARBA00022618"/>
    </source>
</evidence>
<evidence type="ECO:0000256" key="9">
    <source>
        <dbReference type="ARBA" id="ARBA00023067"/>
    </source>
</evidence>
<keyword evidence="14" id="KW-1185">Reference proteome</keyword>
<protein>
    <recommendedName>
        <fullName evidence="4 11">Condensin complex subunit 2</fullName>
    </recommendedName>
</protein>
<comment type="similarity">
    <text evidence="3 11">Belongs to the CND2 (condensin subunit 2) family.</text>
</comment>
<evidence type="ECO:0000256" key="11">
    <source>
        <dbReference type="PIRNR" id="PIRNR017126"/>
    </source>
</evidence>
<keyword evidence="7 11" id="KW-0132">Cell division</keyword>
<evidence type="ECO:0000313" key="13">
    <source>
        <dbReference type="EMBL" id="ONH66913.1"/>
    </source>
</evidence>
<gene>
    <name evidence="13" type="ORF">BON22_3137</name>
</gene>
<comment type="subcellular location">
    <subcellularLocation>
        <location evidence="1">Chromosome</location>
    </subcellularLocation>
    <subcellularLocation>
        <location evidence="2">Cytoplasm</location>
    </subcellularLocation>
</comment>
<dbReference type="PANTHER" id="PTHR13108">
    <property type="entry name" value="CONDENSIN COMPLEX SUBUNIT 2"/>
    <property type="match status" value="1"/>
</dbReference>
<keyword evidence="6" id="KW-0963">Cytoplasm</keyword>
<dbReference type="Pfam" id="PF05786">
    <property type="entry name" value="Cnd2"/>
    <property type="match status" value="2"/>
</dbReference>
<dbReference type="AlphaFoldDB" id="A0A1V2L4W6"/>
<dbReference type="STRING" id="36022.A0A1V2L4W6"/>
<evidence type="ECO:0000256" key="3">
    <source>
        <dbReference type="ARBA" id="ARBA00009471"/>
    </source>
</evidence>
<dbReference type="EMBL" id="MPUK01000005">
    <property type="protein sequence ID" value="ONH66913.1"/>
    <property type="molecule type" value="Genomic_DNA"/>
</dbReference>
<feature type="compositionally biased region" description="Acidic residues" evidence="12">
    <location>
        <begin position="99"/>
        <end position="115"/>
    </location>
</feature>
<comment type="caution">
    <text evidence="13">The sequence shown here is derived from an EMBL/GenBank/DDBJ whole genome shotgun (WGS) entry which is preliminary data.</text>
</comment>
<dbReference type="GO" id="GO:0000796">
    <property type="term" value="C:condensin complex"/>
    <property type="evidence" value="ECO:0007669"/>
    <property type="project" value="InterPro"/>
</dbReference>
<name>A0A1V2L4W6_CYBFA</name>
<evidence type="ECO:0000256" key="10">
    <source>
        <dbReference type="ARBA" id="ARBA00023306"/>
    </source>
</evidence>
<organism evidence="13 14">
    <name type="scientific">Cyberlindnera fabianii</name>
    <name type="common">Yeast</name>
    <name type="synonym">Hansenula fabianii</name>
    <dbReference type="NCBI Taxonomy" id="36022"/>
    <lineage>
        <taxon>Eukaryota</taxon>
        <taxon>Fungi</taxon>
        <taxon>Dikarya</taxon>
        <taxon>Ascomycota</taxon>
        <taxon>Saccharomycotina</taxon>
        <taxon>Saccharomycetes</taxon>
        <taxon>Phaffomycetales</taxon>
        <taxon>Phaffomycetaceae</taxon>
        <taxon>Cyberlindnera</taxon>
    </lineage>
</organism>
<dbReference type="VEuPathDB" id="FungiDB:BON22_3137"/>
<reference evidence="14" key="1">
    <citation type="journal article" date="2017" name="Genome Announc.">
        <title>Genome sequences of Cyberlindnera fabianii 65, Pichia kudriavzevii 129, and Saccharomyces cerevisiae 131 isolated from fermented masau fruits in Zimbabwe.</title>
        <authorList>
            <person name="van Rijswijck I.M.H."/>
            <person name="Derks M.F.L."/>
            <person name="Abee T."/>
            <person name="de Ridder D."/>
            <person name="Smid E.J."/>
        </authorList>
    </citation>
    <scope>NUCLEOTIDE SEQUENCE [LARGE SCALE GENOMIC DNA]</scope>
    <source>
        <strain evidence="14">65</strain>
    </source>
</reference>
<keyword evidence="9 11" id="KW-0226">DNA condensation</keyword>
<dbReference type="GO" id="GO:0003682">
    <property type="term" value="F:chromatin binding"/>
    <property type="evidence" value="ECO:0007669"/>
    <property type="project" value="TreeGrafter"/>
</dbReference>